<dbReference type="PANTHER" id="PTHR30363">
    <property type="entry name" value="HTH-TYPE TRANSCRIPTIONAL REGULATOR SRLR-RELATED"/>
    <property type="match status" value="1"/>
</dbReference>
<keyword evidence="3" id="KW-0804">Transcription</keyword>
<dbReference type="SUPFAM" id="SSF46785">
    <property type="entry name" value="Winged helix' DNA-binding domain"/>
    <property type="match status" value="1"/>
</dbReference>
<dbReference type="InterPro" id="IPR014036">
    <property type="entry name" value="DeoR-like_C"/>
</dbReference>
<dbReference type="PANTHER" id="PTHR30363:SF44">
    <property type="entry name" value="AGA OPERON TRANSCRIPTIONAL REPRESSOR-RELATED"/>
    <property type="match status" value="1"/>
</dbReference>
<dbReference type="InterPro" id="IPR037171">
    <property type="entry name" value="NagB/RpiA_transferase-like"/>
</dbReference>
<dbReference type="Proteomes" id="UP000215145">
    <property type="component" value="Unassembled WGS sequence"/>
</dbReference>
<dbReference type="InterPro" id="IPR050313">
    <property type="entry name" value="Carb_Metab_HTH_regulators"/>
</dbReference>
<dbReference type="GO" id="GO:0003700">
    <property type="term" value="F:DNA-binding transcription factor activity"/>
    <property type="evidence" value="ECO:0007669"/>
    <property type="project" value="InterPro"/>
</dbReference>
<dbReference type="InterPro" id="IPR036390">
    <property type="entry name" value="WH_DNA-bd_sf"/>
</dbReference>
<feature type="domain" description="HTH deoR-type" evidence="4">
    <location>
        <begin position="24"/>
        <end position="79"/>
    </location>
</feature>
<accession>A0A229P3I5</accession>
<evidence type="ECO:0000259" key="4">
    <source>
        <dbReference type="PROSITE" id="PS51000"/>
    </source>
</evidence>
<dbReference type="InterPro" id="IPR036388">
    <property type="entry name" value="WH-like_DNA-bd_sf"/>
</dbReference>
<dbReference type="Pfam" id="PF00455">
    <property type="entry name" value="DeoRC"/>
    <property type="match status" value="1"/>
</dbReference>
<dbReference type="SMART" id="SM00420">
    <property type="entry name" value="HTH_DEOR"/>
    <property type="match status" value="1"/>
</dbReference>
<dbReference type="GO" id="GO:0003677">
    <property type="term" value="F:DNA binding"/>
    <property type="evidence" value="ECO:0007669"/>
    <property type="project" value="UniProtKB-KW"/>
</dbReference>
<dbReference type="PROSITE" id="PS00894">
    <property type="entry name" value="HTH_DEOR_1"/>
    <property type="match status" value="1"/>
</dbReference>
<sequence length="273" mass="30384">MLKKPEPPFSEDSGMKEIYCMSKIAARRDGIIALLKEQGSITATEIMEIFGVSEATARRDLETLEQEKRLVRMFGGAVLESIRKEIPFYRKMEMNPEEKKEIADKAYALIQEGDVIGLTGGTTCMFVARRIIQQPFERLTVVTNALNIGFELAGVPGLELILTGGVNRTHSYELSGPLADTILERITIQKTFLGADGVDPVRGLTTFNELEANTNRKMIQQSLETYALADHSKLGRSSLFLIDKWRAISGLVTDKGAVREMLEPFKDAGIRIL</sequence>
<dbReference type="Pfam" id="PF08220">
    <property type="entry name" value="HTH_DeoR"/>
    <property type="match status" value="1"/>
</dbReference>
<dbReference type="EMBL" id="NMUQ01000001">
    <property type="protein sequence ID" value="OXM16802.1"/>
    <property type="molecule type" value="Genomic_DNA"/>
</dbReference>
<keyword evidence="2" id="KW-0238">DNA-binding</keyword>
<proteinExistence type="predicted"/>
<dbReference type="PRINTS" id="PR00037">
    <property type="entry name" value="HTHLACR"/>
</dbReference>
<dbReference type="InterPro" id="IPR018356">
    <property type="entry name" value="Tscrpt_reg_HTH_DeoR_CS"/>
</dbReference>
<evidence type="ECO:0000313" key="6">
    <source>
        <dbReference type="Proteomes" id="UP000215145"/>
    </source>
</evidence>
<dbReference type="OrthoDB" id="9797223at2"/>
<evidence type="ECO:0000256" key="3">
    <source>
        <dbReference type="ARBA" id="ARBA00023163"/>
    </source>
</evidence>
<evidence type="ECO:0000313" key="5">
    <source>
        <dbReference type="EMBL" id="OXM16802.1"/>
    </source>
</evidence>
<organism evidence="5 6">
    <name type="scientific">Paenibacillus herberti</name>
    <dbReference type="NCBI Taxonomy" id="1619309"/>
    <lineage>
        <taxon>Bacteria</taxon>
        <taxon>Bacillati</taxon>
        <taxon>Bacillota</taxon>
        <taxon>Bacilli</taxon>
        <taxon>Bacillales</taxon>
        <taxon>Paenibacillaceae</taxon>
        <taxon>Paenibacillus</taxon>
    </lineage>
</organism>
<dbReference type="SUPFAM" id="SSF100950">
    <property type="entry name" value="NagB/RpiA/CoA transferase-like"/>
    <property type="match status" value="1"/>
</dbReference>
<comment type="caution">
    <text evidence="5">The sequence shown here is derived from an EMBL/GenBank/DDBJ whole genome shotgun (WGS) entry which is preliminary data.</text>
</comment>
<reference evidence="5 6" key="1">
    <citation type="submission" date="2017-07" db="EMBL/GenBank/DDBJ databases">
        <title>Paenibacillus herberti R33 genome sequencing and assembly.</title>
        <authorList>
            <person name="Su W."/>
        </authorList>
    </citation>
    <scope>NUCLEOTIDE SEQUENCE [LARGE SCALE GENOMIC DNA]</scope>
    <source>
        <strain evidence="5 6">R33</strain>
    </source>
</reference>
<dbReference type="Gene3D" id="3.40.50.1360">
    <property type="match status" value="1"/>
</dbReference>
<dbReference type="Gene3D" id="1.10.10.10">
    <property type="entry name" value="Winged helix-like DNA-binding domain superfamily/Winged helix DNA-binding domain"/>
    <property type="match status" value="1"/>
</dbReference>
<dbReference type="PROSITE" id="PS51000">
    <property type="entry name" value="HTH_DEOR_2"/>
    <property type="match status" value="1"/>
</dbReference>
<name>A0A229P3I5_9BACL</name>
<keyword evidence="1" id="KW-0805">Transcription regulation</keyword>
<dbReference type="AlphaFoldDB" id="A0A229P3I5"/>
<evidence type="ECO:0000256" key="2">
    <source>
        <dbReference type="ARBA" id="ARBA00023125"/>
    </source>
</evidence>
<keyword evidence="6" id="KW-1185">Reference proteome</keyword>
<dbReference type="SMART" id="SM01134">
    <property type="entry name" value="DeoRC"/>
    <property type="match status" value="1"/>
</dbReference>
<dbReference type="InterPro" id="IPR001034">
    <property type="entry name" value="DeoR_HTH"/>
</dbReference>
<evidence type="ECO:0000256" key="1">
    <source>
        <dbReference type="ARBA" id="ARBA00023015"/>
    </source>
</evidence>
<gene>
    <name evidence="5" type="ORF">CGZ75_09160</name>
</gene>
<protein>
    <submittedName>
        <fullName evidence="5">DeoR family transcriptional regulator</fullName>
    </submittedName>
</protein>